<evidence type="ECO:0000313" key="3">
    <source>
        <dbReference type="Proteomes" id="UP001301728"/>
    </source>
</evidence>
<proteinExistence type="predicted"/>
<name>A0ABU5U0U9_9CYAN</name>
<sequence>MPNYRRLRQAGGTYFFTQVTYKRIPWLCEEQARLTIRNSINHVMKLYPFTLDAIVLLPDHIHCIWTLPEGDDDYSIRWRLIKTYVSKRYAKLLNIPVQLSESRIKKQETHLWQKRFWEHLIKNEKDYENHCHYIHYNPVKHGLCQSPADWEFSSFHRFVDQGIYSTDWGANSPQIPDNIGKE</sequence>
<dbReference type="Gene3D" id="3.30.70.1290">
    <property type="entry name" value="Transposase IS200-like"/>
    <property type="match status" value="1"/>
</dbReference>
<protein>
    <submittedName>
        <fullName evidence="2">Transposase</fullName>
    </submittedName>
</protein>
<dbReference type="PANTHER" id="PTHR36966">
    <property type="entry name" value="REP-ASSOCIATED TYROSINE TRANSPOSASE"/>
    <property type="match status" value="1"/>
</dbReference>
<evidence type="ECO:0000259" key="1">
    <source>
        <dbReference type="SMART" id="SM01321"/>
    </source>
</evidence>
<dbReference type="InterPro" id="IPR052715">
    <property type="entry name" value="RAYT_transposase"/>
</dbReference>
<dbReference type="PANTHER" id="PTHR36966:SF1">
    <property type="entry name" value="REP-ASSOCIATED TYROSINE TRANSPOSASE"/>
    <property type="match status" value="1"/>
</dbReference>
<evidence type="ECO:0000313" key="2">
    <source>
        <dbReference type="EMBL" id="MEA5520769.1"/>
    </source>
</evidence>
<dbReference type="EMBL" id="JAYGHT010000093">
    <property type="protein sequence ID" value="MEA5520769.1"/>
    <property type="molecule type" value="Genomic_DNA"/>
</dbReference>
<comment type="caution">
    <text evidence="2">The sequence shown here is derived from an EMBL/GenBank/DDBJ whole genome shotgun (WGS) entry which is preliminary data.</text>
</comment>
<accession>A0ABU5U0U9</accession>
<dbReference type="InterPro" id="IPR036515">
    <property type="entry name" value="Transposase_17_sf"/>
</dbReference>
<dbReference type="RefSeq" id="WP_323276341.1">
    <property type="nucleotide sequence ID" value="NZ_JAYGHT010000093.1"/>
</dbReference>
<keyword evidence="3" id="KW-1185">Reference proteome</keyword>
<dbReference type="Proteomes" id="UP001301728">
    <property type="component" value="Unassembled WGS sequence"/>
</dbReference>
<dbReference type="InterPro" id="IPR002686">
    <property type="entry name" value="Transposase_17"/>
</dbReference>
<gene>
    <name evidence="2" type="ORF">VB854_17650</name>
</gene>
<dbReference type="NCBIfam" id="NF047646">
    <property type="entry name" value="REP_Tyr_transpos"/>
    <property type="match status" value="1"/>
</dbReference>
<dbReference type="SMART" id="SM01321">
    <property type="entry name" value="Y1_Tnp"/>
    <property type="match status" value="1"/>
</dbReference>
<feature type="domain" description="Transposase IS200-like" evidence="1">
    <location>
        <begin position="9"/>
        <end position="137"/>
    </location>
</feature>
<dbReference type="SUPFAM" id="SSF143422">
    <property type="entry name" value="Transposase IS200-like"/>
    <property type="match status" value="1"/>
</dbReference>
<organism evidence="2 3">
    <name type="scientific">Limnoraphis robusta CCNP1315</name>
    <dbReference type="NCBI Taxonomy" id="3110306"/>
    <lineage>
        <taxon>Bacteria</taxon>
        <taxon>Bacillati</taxon>
        <taxon>Cyanobacteriota</taxon>
        <taxon>Cyanophyceae</taxon>
        <taxon>Oscillatoriophycideae</taxon>
        <taxon>Oscillatoriales</taxon>
        <taxon>Sirenicapillariaceae</taxon>
        <taxon>Limnoraphis</taxon>
    </lineage>
</organism>
<reference evidence="2 3" key="1">
    <citation type="submission" date="2023-12" db="EMBL/GenBank/DDBJ databases">
        <title>Baltic Sea Cyanobacteria.</title>
        <authorList>
            <person name="Delbaje E."/>
            <person name="Fewer D.P."/>
            <person name="Shishido T.K."/>
        </authorList>
    </citation>
    <scope>NUCLEOTIDE SEQUENCE [LARGE SCALE GENOMIC DNA]</scope>
    <source>
        <strain evidence="2 3">CCNP 1315</strain>
    </source>
</reference>